<dbReference type="AlphaFoldDB" id="A0AA36FHS2"/>
<reference evidence="1" key="1">
    <citation type="submission" date="2023-08" db="EMBL/GenBank/DDBJ databases">
        <authorList>
            <person name="Alioto T."/>
            <person name="Alioto T."/>
            <person name="Gomez Garrido J."/>
        </authorList>
    </citation>
    <scope>NUCLEOTIDE SEQUENCE</scope>
</reference>
<dbReference type="Proteomes" id="UP001162480">
    <property type="component" value="Chromosome 21"/>
</dbReference>
<gene>
    <name evidence="1" type="ORF">OCTVUL_1B023743</name>
</gene>
<evidence type="ECO:0000313" key="1">
    <source>
        <dbReference type="EMBL" id="CAI9738067.1"/>
    </source>
</evidence>
<accession>A0AA36FHS2</accession>
<name>A0AA36FHS2_OCTVU</name>
<dbReference type="EMBL" id="OX597834">
    <property type="protein sequence ID" value="CAI9738067.1"/>
    <property type="molecule type" value="Genomic_DNA"/>
</dbReference>
<sequence>MRCRYVSNSRSDCFTALGEFVKAFDRLQGNNNDYSRDMIGAAGSRHVTQRRRASLAFPHPTPHQSVFNNLQEDGEEIRLPTVPRRRVVDTSDLRTCAILQTRLKNVKHYPEMNTFSADSGNRDDSEYTHDGSLSKCSLHINVKHCDDNDNDDNILAESTLVRGELSPIQLVDLGKCHKC</sequence>
<evidence type="ECO:0000313" key="2">
    <source>
        <dbReference type="Proteomes" id="UP001162480"/>
    </source>
</evidence>
<protein>
    <submittedName>
        <fullName evidence="1">Uncharacterized protein</fullName>
    </submittedName>
</protein>
<organism evidence="1 2">
    <name type="scientific">Octopus vulgaris</name>
    <name type="common">Common octopus</name>
    <dbReference type="NCBI Taxonomy" id="6645"/>
    <lineage>
        <taxon>Eukaryota</taxon>
        <taxon>Metazoa</taxon>
        <taxon>Spiralia</taxon>
        <taxon>Lophotrochozoa</taxon>
        <taxon>Mollusca</taxon>
        <taxon>Cephalopoda</taxon>
        <taxon>Coleoidea</taxon>
        <taxon>Octopodiformes</taxon>
        <taxon>Octopoda</taxon>
        <taxon>Incirrata</taxon>
        <taxon>Octopodidae</taxon>
        <taxon>Octopus</taxon>
    </lineage>
</organism>
<keyword evidence="2" id="KW-1185">Reference proteome</keyword>
<proteinExistence type="predicted"/>